<reference evidence="1" key="1">
    <citation type="submission" date="2014-09" db="EMBL/GenBank/DDBJ databases">
        <authorList>
            <person name="Magalhaes I.L.F."/>
            <person name="Oliveira U."/>
            <person name="Santos F.R."/>
            <person name="Vidigal T.H.D.A."/>
            <person name="Brescovit A.D."/>
            <person name="Santos A.J."/>
        </authorList>
    </citation>
    <scope>NUCLEOTIDE SEQUENCE</scope>
    <source>
        <tissue evidence="1">Shoot tissue taken approximately 20 cm above the soil surface</tissue>
    </source>
</reference>
<proteinExistence type="predicted"/>
<organism evidence="1">
    <name type="scientific">Arundo donax</name>
    <name type="common">Giant reed</name>
    <name type="synonym">Donax arundinaceus</name>
    <dbReference type="NCBI Taxonomy" id="35708"/>
    <lineage>
        <taxon>Eukaryota</taxon>
        <taxon>Viridiplantae</taxon>
        <taxon>Streptophyta</taxon>
        <taxon>Embryophyta</taxon>
        <taxon>Tracheophyta</taxon>
        <taxon>Spermatophyta</taxon>
        <taxon>Magnoliopsida</taxon>
        <taxon>Liliopsida</taxon>
        <taxon>Poales</taxon>
        <taxon>Poaceae</taxon>
        <taxon>PACMAD clade</taxon>
        <taxon>Arundinoideae</taxon>
        <taxon>Arundineae</taxon>
        <taxon>Arundo</taxon>
    </lineage>
</organism>
<reference evidence="1" key="2">
    <citation type="journal article" date="2015" name="Data Brief">
        <title>Shoot transcriptome of the giant reed, Arundo donax.</title>
        <authorList>
            <person name="Barrero R.A."/>
            <person name="Guerrero F.D."/>
            <person name="Moolhuijzen P."/>
            <person name="Goolsby J.A."/>
            <person name="Tidwell J."/>
            <person name="Bellgard S.E."/>
            <person name="Bellgard M.I."/>
        </authorList>
    </citation>
    <scope>NUCLEOTIDE SEQUENCE</scope>
    <source>
        <tissue evidence="1">Shoot tissue taken approximately 20 cm above the soil surface</tissue>
    </source>
</reference>
<name>A0A0A9HP16_ARUDO</name>
<dbReference type="EMBL" id="GBRH01158991">
    <property type="protein sequence ID" value="JAE38905.1"/>
    <property type="molecule type" value="Transcribed_RNA"/>
</dbReference>
<protein>
    <submittedName>
        <fullName evidence="1">Uncharacterized protein</fullName>
    </submittedName>
</protein>
<evidence type="ECO:0000313" key="1">
    <source>
        <dbReference type="EMBL" id="JAE38905.1"/>
    </source>
</evidence>
<dbReference type="AlphaFoldDB" id="A0A0A9HP16"/>
<sequence>MDETLSIFCMKLIGEDPKNGIMAFDRKCVTVCICRQFFSFPPLKTFYSMSNNLTYQRVTL</sequence>
<accession>A0A0A9HP16</accession>